<protein>
    <submittedName>
        <fullName evidence="2">Uncharacterized protein</fullName>
    </submittedName>
</protein>
<feature type="region of interest" description="Disordered" evidence="1">
    <location>
        <begin position="1"/>
        <end position="20"/>
    </location>
</feature>
<accession>A0AAE2CAT7</accession>
<name>A0AAE2CAT7_9LAMI</name>
<dbReference type="EMBL" id="JACGWO010000011">
    <property type="protein sequence ID" value="KAK4415296.1"/>
    <property type="molecule type" value="Genomic_DNA"/>
</dbReference>
<sequence>MTGPHPKDPEETVASKDKEKTITFEIAKNFDERAVSQFTQSMNKINPNNNRIHFTENENQGQETGGAPNKLKNTVERGTETIGGEPTNKINLKTLTTETHYWQSFYTETGIKLGGMATHPVTNSLKRLKRSIFYWSRKELKIGVQTPLMQVHQIREVIRES</sequence>
<dbReference type="Proteomes" id="UP001293254">
    <property type="component" value="Unassembled WGS sequence"/>
</dbReference>
<reference evidence="2" key="1">
    <citation type="submission" date="2020-06" db="EMBL/GenBank/DDBJ databases">
        <authorList>
            <person name="Li T."/>
            <person name="Hu X."/>
            <person name="Zhang T."/>
            <person name="Song X."/>
            <person name="Zhang H."/>
            <person name="Dai N."/>
            <person name="Sheng W."/>
            <person name="Hou X."/>
            <person name="Wei L."/>
        </authorList>
    </citation>
    <scope>NUCLEOTIDE SEQUENCE</scope>
    <source>
        <strain evidence="2">3651</strain>
        <tissue evidence="2">Leaf</tissue>
    </source>
</reference>
<proteinExistence type="predicted"/>
<evidence type="ECO:0000313" key="2">
    <source>
        <dbReference type="EMBL" id="KAK4415296.1"/>
    </source>
</evidence>
<evidence type="ECO:0000313" key="3">
    <source>
        <dbReference type="Proteomes" id="UP001293254"/>
    </source>
</evidence>
<gene>
    <name evidence="2" type="ORF">Salat_2636900</name>
</gene>
<evidence type="ECO:0000256" key="1">
    <source>
        <dbReference type="SAM" id="MobiDB-lite"/>
    </source>
</evidence>
<organism evidence="2 3">
    <name type="scientific">Sesamum alatum</name>
    <dbReference type="NCBI Taxonomy" id="300844"/>
    <lineage>
        <taxon>Eukaryota</taxon>
        <taxon>Viridiplantae</taxon>
        <taxon>Streptophyta</taxon>
        <taxon>Embryophyta</taxon>
        <taxon>Tracheophyta</taxon>
        <taxon>Spermatophyta</taxon>
        <taxon>Magnoliopsida</taxon>
        <taxon>eudicotyledons</taxon>
        <taxon>Gunneridae</taxon>
        <taxon>Pentapetalae</taxon>
        <taxon>asterids</taxon>
        <taxon>lamiids</taxon>
        <taxon>Lamiales</taxon>
        <taxon>Pedaliaceae</taxon>
        <taxon>Sesamum</taxon>
    </lineage>
</organism>
<comment type="caution">
    <text evidence="2">The sequence shown here is derived from an EMBL/GenBank/DDBJ whole genome shotgun (WGS) entry which is preliminary data.</text>
</comment>
<reference evidence="2" key="2">
    <citation type="journal article" date="2024" name="Plant">
        <title>Genomic evolution and insights into agronomic trait innovations of Sesamum species.</title>
        <authorList>
            <person name="Miao H."/>
            <person name="Wang L."/>
            <person name="Qu L."/>
            <person name="Liu H."/>
            <person name="Sun Y."/>
            <person name="Le M."/>
            <person name="Wang Q."/>
            <person name="Wei S."/>
            <person name="Zheng Y."/>
            <person name="Lin W."/>
            <person name="Duan Y."/>
            <person name="Cao H."/>
            <person name="Xiong S."/>
            <person name="Wang X."/>
            <person name="Wei L."/>
            <person name="Li C."/>
            <person name="Ma Q."/>
            <person name="Ju M."/>
            <person name="Zhao R."/>
            <person name="Li G."/>
            <person name="Mu C."/>
            <person name="Tian Q."/>
            <person name="Mei H."/>
            <person name="Zhang T."/>
            <person name="Gao T."/>
            <person name="Zhang H."/>
        </authorList>
    </citation>
    <scope>NUCLEOTIDE SEQUENCE</scope>
    <source>
        <strain evidence="2">3651</strain>
    </source>
</reference>
<dbReference type="AlphaFoldDB" id="A0AAE2CAT7"/>
<keyword evidence="3" id="KW-1185">Reference proteome</keyword>